<dbReference type="SUPFAM" id="SSF56935">
    <property type="entry name" value="Porins"/>
    <property type="match status" value="1"/>
</dbReference>
<comment type="similarity">
    <text evidence="8">Belongs to the TonB-dependent receptor family.</text>
</comment>
<sequence>MLNQKLPFSFSLQGANIFVKEQIKSANQRTHTFSGTILDEINQPILGANIFIKEKGTGTTTDENGQFSIQLPQGNYSVLISYIGLKSEEKQISLFKDVQIKYSMEADSQDLEEVIVTQDRAVSIKKPQMSINSLSMQEIKQIPVAMGEADPLKSLLTLPGVTNAGEASSGFNVRGGAADQNLILLDGTPIYSDSHMFGFFSVFNADAVNSLDLYKGGIPSKYGGRVSSVLDVKQQTGDYENFKVNGGIGLISSRLLLQGPVKKQKSSFMVAGRASYAHLFLKLADNNNSAMFYDLNAKFNYRINKNNSLHFSGYLGNDIFDLNEQFASTYGNTMGSINWKHKFSDNLSTNLTAFYSDYTFNLGLTTENFEWDSAIKSYGLKYDWMYFASEKIKLNYGIDATYYDFNPGTLKPTNSDSQFNYDQLDKKYALESSAYIDVEQEVSEKLHLRYGLRYSLFYRYGAQEINTYQDNNPVVYNPTYDIYEKADPIGTTSYDNGEKMADFNNLEPRVSLSYAFNEENSIKASYNRMAQYIHIVSNTQSPTPMNIWTPSGPFIKPQILDQYAIGYFKNFNNRMYSIETEVFYKDIKNRLDYIDGADLLANNNIEQVILNGKARAYGFELLFRKNMGNLTGWVSYTLSRAEQKTSGRTAEEPGIANGDWYLSPYDKLHNLSVTGNYEFSPKWSFSGNFSLQSGQPVTYPNGYYEFGDIHIPNYSLRNENRLPLYHHLDIAATYTPKPNKKRGWQSYWVFSIYNVYNRKNAASIRFTTNEDTGFNEARRLSIFGIIPSVSYNFKF</sequence>
<dbReference type="Pfam" id="PF07715">
    <property type="entry name" value="Plug"/>
    <property type="match status" value="1"/>
</dbReference>
<dbReference type="InterPro" id="IPR012910">
    <property type="entry name" value="Plug_dom"/>
</dbReference>
<dbReference type="EMBL" id="JH651379">
    <property type="protein sequence ID" value="EIJ39042.1"/>
    <property type="molecule type" value="Genomic_DNA"/>
</dbReference>
<dbReference type="PANTHER" id="PTHR30069:SF29">
    <property type="entry name" value="HEMOGLOBIN AND HEMOGLOBIN-HAPTOGLOBIN-BINDING PROTEIN 1-RELATED"/>
    <property type="match status" value="1"/>
</dbReference>
<dbReference type="GO" id="GO:0009279">
    <property type="term" value="C:cell outer membrane"/>
    <property type="evidence" value="ECO:0007669"/>
    <property type="project" value="UniProtKB-SubCell"/>
</dbReference>
<keyword evidence="10" id="KW-0675">Receptor</keyword>
<dbReference type="eggNOG" id="COG4771">
    <property type="taxonomic scope" value="Bacteria"/>
</dbReference>
<keyword evidence="4 8" id="KW-0812">Transmembrane</keyword>
<evidence type="ECO:0000256" key="5">
    <source>
        <dbReference type="ARBA" id="ARBA00022729"/>
    </source>
</evidence>
<gene>
    <name evidence="10" type="ORF">JoomaDRAFT_2048</name>
</gene>
<evidence type="ECO:0000313" key="10">
    <source>
        <dbReference type="EMBL" id="EIJ39042.1"/>
    </source>
</evidence>
<evidence type="ECO:0000256" key="6">
    <source>
        <dbReference type="ARBA" id="ARBA00023136"/>
    </source>
</evidence>
<evidence type="ECO:0000256" key="2">
    <source>
        <dbReference type="ARBA" id="ARBA00022448"/>
    </source>
</evidence>
<protein>
    <submittedName>
        <fullName evidence="10">Outer membrane receptor protein</fullName>
    </submittedName>
</protein>
<dbReference type="PANTHER" id="PTHR30069">
    <property type="entry name" value="TONB-DEPENDENT OUTER MEMBRANE RECEPTOR"/>
    <property type="match status" value="1"/>
</dbReference>
<comment type="subcellular location">
    <subcellularLocation>
        <location evidence="1 8">Cell outer membrane</location>
        <topology evidence="1 8">Multi-pass membrane protein</topology>
    </subcellularLocation>
</comment>
<dbReference type="GO" id="GO:0015344">
    <property type="term" value="F:siderophore uptake transmembrane transporter activity"/>
    <property type="evidence" value="ECO:0007669"/>
    <property type="project" value="TreeGrafter"/>
</dbReference>
<dbReference type="Pfam" id="PF13715">
    <property type="entry name" value="CarbopepD_reg_2"/>
    <property type="match status" value="1"/>
</dbReference>
<keyword evidence="5" id="KW-0732">Signal</keyword>
<organism evidence="10 11">
    <name type="scientific">Galbibacter orientalis DSM 19592</name>
    <dbReference type="NCBI Taxonomy" id="926559"/>
    <lineage>
        <taxon>Bacteria</taxon>
        <taxon>Pseudomonadati</taxon>
        <taxon>Bacteroidota</taxon>
        <taxon>Flavobacteriia</taxon>
        <taxon>Flavobacteriales</taxon>
        <taxon>Flavobacteriaceae</taxon>
        <taxon>Galbibacter</taxon>
    </lineage>
</organism>
<keyword evidence="11" id="KW-1185">Reference proteome</keyword>
<keyword evidence="7 8" id="KW-0998">Cell outer membrane</keyword>
<feature type="domain" description="TonB-dependent receptor plug" evidence="9">
    <location>
        <begin position="128"/>
        <end position="225"/>
    </location>
</feature>
<reference evidence="10 11" key="1">
    <citation type="submission" date="2012-02" db="EMBL/GenBank/DDBJ databases">
        <title>Improved High-Quality Draft genome of Joostella marina DSM 19592.</title>
        <authorList>
            <consortium name="US DOE Joint Genome Institute (JGI-PGF)"/>
            <person name="Lucas S."/>
            <person name="Copeland A."/>
            <person name="Lapidus A."/>
            <person name="Bruce D."/>
            <person name="Goodwin L."/>
            <person name="Pitluck S."/>
            <person name="Peters L."/>
            <person name="Chertkov O."/>
            <person name="Ovchinnikova G."/>
            <person name="Kyrpides N."/>
            <person name="Mavromatis K."/>
            <person name="Detter J.C."/>
            <person name="Han C."/>
            <person name="Land M."/>
            <person name="Hauser L."/>
            <person name="Markowitz V."/>
            <person name="Cheng J.-F."/>
            <person name="Hugenholtz P."/>
            <person name="Woyke T."/>
            <person name="Wu D."/>
            <person name="Tindall B."/>
            <person name="Brambilla E."/>
            <person name="Klenk H.-P."/>
            <person name="Eisen J.A."/>
        </authorList>
    </citation>
    <scope>NUCLEOTIDE SEQUENCE [LARGE SCALE GENOMIC DNA]</scope>
    <source>
        <strain evidence="10 11">DSM 19592</strain>
    </source>
</reference>
<dbReference type="InterPro" id="IPR037066">
    <property type="entry name" value="Plug_dom_sf"/>
</dbReference>
<dbReference type="Gene3D" id="2.40.170.20">
    <property type="entry name" value="TonB-dependent receptor, beta-barrel domain"/>
    <property type="match status" value="1"/>
</dbReference>
<accession>I3C5Z9</accession>
<dbReference type="Proteomes" id="UP000004690">
    <property type="component" value="Unassembled WGS sequence"/>
</dbReference>
<proteinExistence type="inferred from homology"/>
<dbReference type="STRING" id="926559.JoomaDRAFT_2048"/>
<dbReference type="AlphaFoldDB" id="I3C5Z9"/>
<dbReference type="PROSITE" id="PS52016">
    <property type="entry name" value="TONB_DEPENDENT_REC_3"/>
    <property type="match status" value="1"/>
</dbReference>
<name>I3C5Z9_9FLAO</name>
<keyword evidence="6 8" id="KW-0472">Membrane</keyword>
<evidence type="ECO:0000256" key="8">
    <source>
        <dbReference type="PROSITE-ProRule" id="PRU01360"/>
    </source>
</evidence>
<evidence type="ECO:0000256" key="4">
    <source>
        <dbReference type="ARBA" id="ARBA00022692"/>
    </source>
</evidence>
<dbReference type="SUPFAM" id="SSF49464">
    <property type="entry name" value="Carboxypeptidase regulatory domain-like"/>
    <property type="match status" value="1"/>
</dbReference>
<dbReference type="InterPro" id="IPR008969">
    <property type="entry name" value="CarboxyPept-like_regulatory"/>
</dbReference>
<dbReference type="Gene3D" id="2.170.130.10">
    <property type="entry name" value="TonB-dependent receptor, plug domain"/>
    <property type="match status" value="1"/>
</dbReference>
<dbReference type="HOGENOM" id="CLU_016599_0_0_10"/>
<dbReference type="RefSeq" id="WP_008612400.1">
    <property type="nucleotide sequence ID" value="NZ_JH651379.1"/>
</dbReference>
<dbReference type="InterPro" id="IPR036942">
    <property type="entry name" value="Beta-barrel_TonB_sf"/>
</dbReference>
<keyword evidence="3 8" id="KW-1134">Transmembrane beta strand</keyword>
<evidence type="ECO:0000313" key="11">
    <source>
        <dbReference type="Proteomes" id="UP000004690"/>
    </source>
</evidence>
<dbReference type="Gene3D" id="2.60.40.1120">
    <property type="entry name" value="Carboxypeptidase-like, regulatory domain"/>
    <property type="match status" value="1"/>
</dbReference>
<evidence type="ECO:0000259" key="9">
    <source>
        <dbReference type="Pfam" id="PF07715"/>
    </source>
</evidence>
<evidence type="ECO:0000256" key="7">
    <source>
        <dbReference type="ARBA" id="ARBA00023237"/>
    </source>
</evidence>
<dbReference type="InterPro" id="IPR039426">
    <property type="entry name" value="TonB-dep_rcpt-like"/>
</dbReference>
<evidence type="ECO:0000256" key="1">
    <source>
        <dbReference type="ARBA" id="ARBA00004571"/>
    </source>
</evidence>
<dbReference type="GO" id="GO:0044718">
    <property type="term" value="P:siderophore transmembrane transport"/>
    <property type="evidence" value="ECO:0007669"/>
    <property type="project" value="TreeGrafter"/>
</dbReference>
<keyword evidence="2 8" id="KW-0813">Transport</keyword>
<evidence type="ECO:0000256" key="3">
    <source>
        <dbReference type="ARBA" id="ARBA00022452"/>
    </source>
</evidence>